<protein>
    <submittedName>
        <fullName evidence="2">ABC transporter permease</fullName>
    </submittedName>
</protein>
<reference evidence="2 3" key="1">
    <citation type="submission" date="2021-02" db="EMBL/GenBank/DDBJ databases">
        <title>Actinophytocola xerophila sp. nov., isolated from soil of cotton cropping field.</title>
        <authorList>
            <person name="Huang R."/>
            <person name="Chen X."/>
            <person name="Ge X."/>
            <person name="Liu W."/>
        </authorList>
    </citation>
    <scope>NUCLEOTIDE SEQUENCE [LARGE SCALE GENOMIC DNA]</scope>
    <source>
        <strain evidence="2 3">S1-96</strain>
    </source>
</reference>
<keyword evidence="1" id="KW-0812">Transmembrane</keyword>
<feature type="transmembrane region" description="Helical" evidence="1">
    <location>
        <begin position="143"/>
        <end position="162"/>
    </location>
</feature>
<dbReference type="RefSeq" id="WP_260190748.1">
    <property type="nucleotide sequence ID" value="NZ_JAFFZE010000009.1"/>
</dbReference>
<sequence>MYWMTLRQHRMQLLVTLGLLAAFGVVLLVHGIGTASATEGLTGHALEEALGSRQDVLLAVIGWFPVLPALIGVFWGAPVLSREYERGTHLLAWTQSVSRRRWVLTKLGVLALLVTLAGLALGLMVDAWIGVGGARVEQRFGDTAVFTTSGVAAAGWWLFAFMLGASAGALFRRLLPAMAVTIAVFVVALWLFMVNRGEYATPERFVSDITAPMAFPEGSVPAGGAWLDDRGVEVSDDAVAGVCADEGRDTYLPCMAEEGYRTVNYLHRADQYWRFQWTEAGLLLGAALVLGGVGYHRGTRASVR</sequence>
<feature type="transmembrane region" description="Helical" evidence="1">
    <location>
        <begin position="275"/>
        <end position="295"/>
    </location>
</feature>
<feature type="transmembrane region" description="Helical" evidence="1">
    <location>
        <begin position="107"/>
        <end position="131"/>
    </location>
</feature>
<accession>A0ABT2J685</accession>
<keyword evidence="1" id="KW-1133">Transmembrane helix</keyword>
<feature type="transmembrane region" description="Helical" evidence="1">
    <location>
        <begin position="56"/>
        <end position="77"/>
    </location>
</feature>
<keyword evidence="1" id="KW-0472">Membrane</keyword>
<proteinExistence type="predicted"/>
<organism evidence="2 3">
    <name type="scientific">Actinophytocola gossypii</name>
    <dbReference type="NCBI Taxonomy" id="2812003"/>
    <lineage>
        <taxon>Bacteria</taxon>
        <taxon>Bacillati</taxon>
        <taxon>Actinomycetota</taxon>
        <taxon>Actinomycetes</taxon>
        <taxon>Pseudonocardiales</taxon>
        <taxon>Pseudonocardiaceae</taxon>
    </lineage>
</organism>
<dbReference type="Proteomes" id="UP001156441">
    <property type="component" value="Unassembled WGS sequence"/>
</dbReference>
<keyword evidence="3" id="KW-1185">Reference proteome</keyword>
<evidence type="ECO:0000313" key="3">
    <source>
        <dbReference type="Proteomes" id="UP001156441"/>
    </source>
</evidence>
<evidence type="ECO:0000313" key="2">
    <source>
        <dbReference type="EMBL" id="MCT2583371.1"/>
    </source>
</evidence>
<evidence type="ECO:0000256" key="1">
    <source>
        <dbReference type="SAM" id="Phobius"/>
    </source>
</evidence>
<comment type="caution">
    <text evidence="2">The sequence shown here is derived from an EMBL/GenBank/DDBJ whole genome shotgun (WGS) entry which is preliminary data.</text>
</comment>
<feature type="transmembrane region" description="Helical" evidence="1">
    <location>
        <begin position="174"/>
        <end position="193"/>
    </location>
</feature>
<gene>
    <name evidence="2" type="ORF">JT362_09605</name>
</gene>
<name>A0ABT2J685_9PSEU</name>
<dbReference type="EMBL" id="JAFFZE010000009">
    <property type="protein sequence ID" value="MCT2583371.1"/>
    <property type="molecule type" value="Genomic_DNA"/>
</dbReference>